<feature type="region of interest" description="Disordered" evidence="1">
    <location>
        <begin position="86"/>
        <end position="208"/>
    </location>
</feature>
<dbReference type="Proteomes" id="UP000199632">
    <property type="component" value="Unassembled WGS sequence"/>
</dbReference>
<keyword evidence="3" id="KW-1185">Reference proteome</keyword>
<proteinExistence type="predicted"/>
<dbReference type="EMBL" id="FNQB01000001">
    <property type="protein sequence ID" value="SDY74429.1"/>
    <property type="molecule type" value="Genomic_DNA"/>
</dbReference>
<evidence type="ECO:0000256" key="1">
    <source>
        <dbReference type="SAM" id="MobiDB-lite"/>
    </source>
</evidence>
<gene>
    <name evidence="2" type="ORF">SAMN05421684_1322</name>
</gene>
<organism evidence="2 3">
    <name type="scientific">Asanoa ishikariensis</name>
    <dbReference type="NCBI Taxonomy" id="137265"/>
    <lineage>
        <taxon>Bacteria</taxon>
        <taxon>Bacillati</taxon>
        <taxon>Actinomycetota</taxon>
        <taxon>Actinomycetes</taxon>
        <taxon>Micromonosporales</taxon>
        <taxon>Micromonosporaceae</taxon>
        <taxon>Asanoa</taxon>
    </lineage>
</organism>
<feature type="compositionally biased region" description="Polar residues" evidence="1">
    <location>
        <begin position="162"/>
        <end position="174"/>
    </location>
</feature>
<accession>A0A1H3ME14</accession>
<feature type="compositionally biased region" description="Low complexity" evidence="1">
    <location>
        <begin position="195"/>
        <end position="205"/>
    </location>
</feature>
<evidence type="ECO:0000313" key="2">
    <source>
        <dbReference type="EMBL" id="SDY74429.1"/>
    </source>
</evidence>
<dbReference type="AlphaFoldDB" id="A0A1H3ME14"/>
<protein>
    <submittedName>
        <fullName evidence="2">Uncharacterized protein</fullName>
    </submittedName>
</protein>
<name>A0A1H3ME14_9ACTN</name>
<feature type="compositionally biased region" description="Basic and acidic residues" evidence="1">
    <location>
        <begin position="176"/>
        <end position="190"/>
    </location>
</feature>
<evidence type="ECO:0000313" key="3">
    <source>
        <dbReference type="Proteomes" id="UP000199632"/>
    </source>
</evidence>
<sequence>MRRYGRPVLVDHPARPARHAFSLRRLHMIATTKDRREHALAVAVGARPSITRPTRLQAWPTRVSGIPTARRTWYLHRATMCKRALRPATPVRNLRSSESRATHGVPTDGTATAARPPAHPTERASGQNRATRAPNRSCVRADQDHRRNPTARPHRSGPPAQPNRSRVRTGQNHRTTNREHVRADQDHPRNPTDGTAAQARTTRTAPTDGALVQAVGRGAFAGWAAGRCGYGLELLDRA</sequence>
<reference evidence="3" key="1">
    <citation type="submission" date="2016-10" db="EMBL/GenBank/DDBJ databases">
        <authorList>
            <person name="Varghese N."/>
            <person name="Submissions S."/>
        </authorList>
    </citation>
    <scope>NUCLEOTIDE SEQUENCE [LARGE SCALE GENOMIC DNA]</scope>
    <source>
        <strain evidence="3">DSM 44718</strain>
    </source>
</reference>